<comment type="subcellular location">
    <subcellularLocation>
        <location evidence="1">Mitochondrion inner membrane</location>
    </subcellularLocation>
    <subcellularLocation>
        <location evidence="2">Mitochondrion matrix</location>
    </subcellularLocation>
</comment>
<comment type="similarity">
    <text evidence="3">Belongs to the heat shock protein 90 family.</text>
</comment>
<evidence type="ECO:0000256" key="16">
    <source>
        <dbReference type="ARBA" id="ARBA00073018"/>
    </source>
</evidence>
<sequence>MSTSRLLLLQKLSRSLLSNRKVATNAVGLANRTWSAAGTPVHRAFPTTFRPIRAFSTEAASDEKPSSGYHSIIRDSEKAVGESDKHEFQAETRMLLDIVARSLYSDKEVFVRELVSNASDALEKFRYTIHTAGEGEKDFTEQDRALEIHIGTNKQDRVLSIQDTGIGMTKEELIANLGTIARSGSKHFLEQVKEKGTTTENAQNIIGQFGVGFYSAFMVADRVDVYTKSSKIDSTGYKWTSDGSGNFEIQEAENVRVGTKIVIHLKADCREFSDEDRIREVIRKYSNFVGSPIYLNGKQANQIQPIWLMEPKDVTQDQHNEFYRFVGNTFDTPRFTLHYKTDVPLSIRALLYFPEGKPGLFEMSRDSDVGVALYTRKVLIQSKTENLLPKWLRFIKGVVDSEDIPLNLSRELLQNSALIRKLRTVLTNRVLRFLHDRSTKDPENYDKFYKDYGLFLKEGIVTSQEPNEKEEIAKLLRFETSKQEDKRISLPEYCNQQQEGQKDIYYLAAPNRTLAEASPYYESLKKKGIEVLFCYEAYDELVLMQLGQFLGKNLVSVEKEMRRSEKSEDSSDQLIEGSLLKTQIDELIPWIKQKLTGKVTNVKTTTKLDSHPCVVTVEEMAAARHFIKTQSHNMSEENRYALLQPQLEINPKHPIVKKLFKLTQSDPELAELLAKQLFSNAMVGAGLVDDPRMLLTSMNELLEKVLDKH</sequence>
<dbReference type="GO" id="GO:0005524">
    <property type="term" value="F:ATP binding"/>
    <property type="evidence" value="ECO:0007669"/>
    <property type="project" value="UniProtKB-KW"/>
</dbReference>
<organism evidence="21">
    <name type="scientific">Culex pipiens</name>
    <name type="common">House mosquito</name>
    <dbReference type="NCBI Taxonomy" id="7175"/>
    <lineage>
        <taxon>Eukaryota</taxon>
        <taxon>Metazoa</taxon>
        <taxon>Ecdysozoa</taxon>
        <taxon>Arthropoda</taxon>
        <taxon>Hexapoda</taxon>
        <taxon>Insecta</taxon>
        <taxon>Pterygota</taxon>
        <taxon>Neoptera</taxon>
        <taxon>Endopterygota</taxon>
        <taxon>Diptera</taxon>
        <taxon>Nematocera</taxon>
        <taxon>Culicoidea</taxon>
        <taxon>Culicidae</taxon>
        <taxon>Culicinae</taxon>
        <taxon>Culicini</taxon>
        <taxon>Culex</taxon>
        <taxon>Culex</taxon>
    </lineage>
</organism>
<evidence type="ECO:0000256" key="1">
    <source>
        <dbReference type="ARBA" id="ARBA00004273"/>
    </source>
</evidence>
<evidence type="ECO:0000256" key="15">
    <source>
        <dbReference type="ARBA" id="ARBA00066161"/>
    </source>
</evidence>
<evidence type="ECO:0000256" key="14">
    <source>
        <dbReference type="ARBA" id="ARBA00057498"/>
    </source>
</evidence>
<evidence type="ECO:0000256" key="5">
    <source>
        <dbReference type="ARBA" id="ARBA00022553"/>
    </source>
</evidence>
<dbReference type="InterPro" id="IPR020575">
    <property type="entry name" value="Hsp90_N"/>
</dbReference>
<evidence type="ECO:0000256" key="7">
    <source>
        <dbReference type="ARBA" id="ARBA00022792"/>
    </source>
</evidence>
<evidence type="ECO:0000256" key="8">
    <source>
        <dbReference type="ARBA" id="ARBA00022840"/>
    </source>
</evidence>
<dbReference type="Pfam" id="PF13589">
    <property type="entry name" value="HATPase_c_3"/>
    <property type="match status" value="1"/>
</dbReference>
<keyword evidence="5" id="KW-0597">Phosphoprotein</keyword>
<dbReference type="PANTHER" id="PTHR11528">
    <property type="entry name" value="HEAT SHOCK PROTEIN 90 FAMILY MEMBER"/>
    <property type="match status" value="1"/>
</dbReference>
<feature type="binding site" evidence="19">
    <location>
        <position position="168"/>
    </location>
    <ligand>
        <name>ATP</name>
        <dbReference type="ChEBI" id="CHEBI:30616"/>
    </ligand>
</feature>
<keyword evidence="6 19" id="KW-0547">Nucleotide-binding</keyword>
<dbReference type="SUPFAM" id="SSF110942">
    <property type="entry name" value="HSP90 C-terminal domain"/>
    <property type="match status" value="1"/>
</dbReference>
<evidence type="ECO:0000256" key="11">
    <source>
        <dbReference type="ARBA" id="ARBA00023128"/>
    </source>
</evidence>
<dbReference type="Gene3D" id="1.20.120.790">
    <property type="entry name" value="Heat shock protein 90, C-terminal domain"/>
    <property type="match status" value="1"/>
</dbReference>
<evidence type="ECO:0000256" key="18">
    <source>
        <dbReference type="ARBA" id="ARBA00080766"/>
    </source>
</evidence>
<feature type="binding site" evidence="19">
    <location>
        <position position="176"/>
    </location>
    <ligand>
        <name>ATP</name>
        <dbReference type="ChEBI" id="CHEBI:30616"/>
    </ligand>
</feature>
<dbReference type="EMBL" id="HBUE01011215">
    <property type="protein sequence ID" value="CAG6448495.1"/>
    <property type="molecule type" value="Transcribed_RNA"/>
</dbReference>
<evidence type="ECO:0000256" key="9">
    <source>
        <dbReference type="ARBA" id="ARBA00022946"/>
    </source>
</evidence>
<evidence type="ECO:0000259" key="20">
    <source>
        <dbReference type="SMART" id="SM00387"/>
    </source>
</evidence>
<feature type="binding site" evidence="19">
    <location>
        <position position="117"/>
    </location>
    <ligand>
        <name>ATP</name>
        <dbReference type="ChEBI" id="CHEBI:30616"/>
    </ligand>
</feature>
<dbReference type="GO" id="GO:0051082">
    <property type="term" value="F:unfolded protein binding"/>
    <property type="evidence" value="ECO:0007669"/>
    <property type="project" value="InterPro"/>
</dbReference>
<feature type="binding site" evidence="19">
    <location>
        <position position="410"/>
    </location>
    <ligand>
        <name>ATP</name>
        <dbReference type="ChEBI" id="CHEBI:30616"/>
    </ligand>
</feature>
<dbReference type="SUPFAM" id="SSF55874">
    <property type="entry name" value="ATPase domain of HSP90 chaperone/DNA topoisomerase II/histidine kinase"/>
    <property type="match status" value="1"/>
</dbReference>
<keyword evidence="21" id="KW-0346">Stress response</keyword>
<evidence type="ECO:0000313" key="21">
    <source>
        <dbReference type="EMBL" id="CAG6448495.1"/>
    </source>
</evidence>
<keyword evidence="9" id="KW-0809">Transit peptide</keyword>
<dbReference type="InterPro" id="IPR003594">
    <property type="entry name" value="HATPase_dom"/>
</dbReference>
<dbReference type="PIRSF" id="PIRSF002583">
    <property type="entry name" value="Hsp90"/>
    <property type="match status" value="1"/>
</dbReference>
<feature type="binding site" evidence="19">
    <location>
        <position position="113"/>
    </location>
    <ligand>
        <name>ATP</name>
        <dbReference type="ChEBI" id="CHEBI:30616"/>
    </ligand>
</feature>
<dbReference type="InterPro" id="IPR001404">
    <property type="entry name" value="Hsp90_fam"/>
</dbReference>
<dbReference type="AlphaFoldDB" id="A0A8D8A367"/>
<keyword evidence="11" id="KW-0496">Mitochondrion</keyword>
<keyword evidence="13" id="KW-0143">Chaperone</keyword>
<evidence type="ECO:0000256" key="10">
    <source>
        <dbReference type="ARBA" id="ARBA00022990"/>
    </source>
</evidence>
<evidence type="ECO:0000256" key="2">
    <source>
        <dbReference type="ARBA" id="ARBA00004305"/>
    </source>
</evidence>
<dbReference type="GO" id="GO:0005743">
    <property type="term" value="C:mitochondrial inner membrane"/>
    <property type="evidence" value="ECO:0007669"/>
    <property type="project" value="UniProtKB-SubCell"/>
</dbReference>
<dbReference type="HAMAP" id="MF_00505">
    <property type="entry name" value="HSP90"/>
    <property type="match status" value="1"/>
</dbReference>
<dbReference type="FunFam" id="3.40.50.11260:FF:000004">
    <property type="entry name" value="Heat shock protein 75 mitochondrial"/>
    <property type="match status" value="1"/>
</dbReference>
<evidence type="ECO:0000256" key="3">
    <source>
        <dbReference type="ARBA" id="ARBA00008239"/>
    </source>
</evidence>
<dbReference type="InterPro" id="IPR037196">
    <property type="entry name" value="HSP90_C"/>
</dbReference>
<name>A0A8D8A367_CULPI</name>
<dbReference type="Gene3D" id="3.30.230.80">
    <property type="match status" value="1"/>
</dbReference>
<keyword evidence="8 19" id="KW-0067">ATP-binding</keyword>
<dbReference type="SUPFAM" id="SSF54211">
    <property type="entry name" value="Ribosomal protein S5 domain 2-like"/>
    <property type="match status" value="1"/>
</dbReference>
<dbReference type="Pfam" id="PF00183">
    <property type="entry name" value="HSP90"/>
    <property type="match status" value="1"/>
</dbReference>
<evidence type="ECO:0000256" key="4">
    <source>
        <dbReference type="ARBA" id="ARBA00021845"/>
    </source>
</evidence>
<accession>A0A8D8A367</accession>
<feature type="binding site" evidence="19">
    <location>
        <begin position="183"/>
        <end position="184"/>
    </location>
    <ligand>
        <name>ATP</name>
        <dbReference type="ChEBI" id="CHEBI:30616"/>
    </ligand>
</feature>
<dbReference type="GO" id="GO:0016887">
    <property type="term" value="F:ATP hydrolysis activity"/>
    <property type="evidence" value="ECO:0007669"/>
    <property type="project" value="InterPro"/>
</dbReference>
<dbReference type="PRINTS" id="PR00775">
    <property type="entry name" value="HEATSHOCK90"/>
</dbReference>
<protein>
    <recommendedName>
        <fullName evidence="16">Heat shock protein 75 kDa, mitochondrial</fullName>
    </recommendedName>
    <alternativeName>
        <fullName evidence="4">Heat shock protein 83</fullName>
    </alternativeName>
    <alternativeName>
        <fullName evidence="18">TNFR-associated protein 1</fullName>
    </alternativeName>
    <alternativeName>
        <fullName evidence="17">Tumor necrosis factor type 1 receptor-associated protein</fullName>
    </alternativeName>
</protein>
<evidence type="ECO:0000256" key="6">
    <source>
        <dbReference type="ARBA" id="ARBA00022741"/>
    </source>
</evidence>
<proteinExistence type="inferred from homology"/>
<dbReference type="CDD" id="cd16927">
    <property type="entry name" value="HATPase_Hsp90-like"/>
    <property type="match status" value="1"/>
</dbReference>
<dbReference type="GO" id="GO:0019901">
    <property type="term" value="F:protein kinase binding"/>
    <property type="evidence" value="ECO:0007669"/>
    <property type="project" value="UniProtKB-ARBA"/>
</dbReference>
<dbReference type="FunFam" id="1.20.120.790:FF:000004">
    <property type="entry name" value="Heat shock protein 75 kDa"/>
    <property type="match status" value="1"/>
</dbReference>
<keyword evidence="7" id="KW-0999">Mitochondrion inner membrane</keyword>
<feature type="binding site" evidence="19">
    <location>
        <position position="259"/>
    </location>
    <ligand>
        <name>ATP</name>
        <dbReference type="ChEBI" id="CHEBI:30616"/>
    </ligand>
</feature>
<evidence type="ECO:0000256" key="12">
    <source>
        <dbReference type="ARBA" id="ARBA00023136"/>
    </source>
</evidence>
<comment type="subunit">
    <text evidence="15">Binds to the intracellular domain of tumor necrosis factor type 1 receptor. Binds to RB1. Interacts with SRC. Interacts with SDHA.</text>
</comment>
<dbReference type="FunFam" id="3.30.565.10:FF:000021">
    <property type="entry name" value="Heat shock protein 75 kDa, mitochondrial"/>
    <property type="match status" value="1"/>
</dbReference>
<evidence type="ECO:0000256" key="17">
    <source>
        <dbReference type="ARBA" id="ARBA00076190"/>
    </source>
</evidence>
<dbReference type="NCBIfam" id="NF003555">
    <property type="entry name" value="PRK05218.1"/>
    <property type="match status" value="1"/>
</dbReference>
<dbReference type="GO" id="GO:0005759">
    <property type="term" value="C:mitochondrial matrix"/>
    <property type="evidence" value="ECO:0007669"/>
    <property type="project" value="UniProtKB-SubCell"/>
</dbReference>
<feature type="binding site" evidence="19">
    <location>
        <begin position="208"/>
        <end position="213"/>
    </location>
    <ligand>
        <name>ATP</name>
        <dbReference type="ChEBI" id="CHEBI:30616"/>
    </ligand>
</feature>
<dbReference type="FunFam" id="3.30.230.80:FF:000004">
    <property type="entry name" value="Heat shock protein 75 kDa"/>
    <property type="match status" value="1"/>
</dbReference>
<evidence type="ECO:0000256" key="19">
    <source>
        <dbReference type="PIRSR" id="PIRSR002583-1"/>
    </source>
</evidence>
<dbReference type="Gene3D" id="3.30.565.10">
    <property type="entry name" value="Histidine kinase-like ATPase, C-terminal domain"/>
    <property type="match status" value="1"/>
</dbReference>
<dbReference type="SMART" id="SM00387">
    <property type="entry name" value="HATPase_c"/>
    <property type="match status" value="1"/>
</dbReference>
<feature type="binding site" evidence="19">
    <location>
        <position position="163"/>
    </location>
    <ligand>
        <name>ATP</name>
        <dbReference type="ChEBI" id="CHEBI:30616"/>
    </ligand>
</feature>
<dbReference type="Gene3D" id="3.40.50.11260">
    <property type="match status" value="1"/>
</dbReference>
<comment type="function">
    <text evidence="14">Chaperone that expresses an ATPase activity. Involved in maintaining mitochondrial function and polarization, downstream of PINK1 and mitochondrial complex I. Is a negative regulator of mitochondrial respiration able to modulate the balance between oxidative phosphorylation and aerobic glycolysis. The impact of TRAP1 on mitochondrial respiration is probably mediated by modulation of mitochondrial SRC and inhibition of SDHA.</text>
</comment>
<evidence type="ECO:0000256" key="13">
    <source>
        <dbReference type="ARBA" id="ARBA00023186"/>
    </source>
</evidence>
<dbReference type="InterPro" id="IPR036890">
    <property type="entry name" value="HATPase_C_sf"/>
</dbReference>
<feature type="domain" description="Histidine kinase/HSP90-like ATPase" evidence="20">
    <location>
        <begin position="106"/>
        <end position="269"/>
    </location>
</feature>
<dbReference type="GO" id="GO:0140662">
    <property type="term" value="F:ATP-dependent protein folding chaperone"/>
    <property type="evidence" value="ECO:0007669"/>
    <property type="project" value="InterPro"/>
</dbReference>
<keyword evidence="12" id="KW-0472">Membrane</keyword>
<reference evidence="21" key="1">
    <citation type="submission" date="2021-05" db="EMBL/GenBank/DDBJ databases">
        <authorList>
            <person name="Alioto T."/>
            <person name="Alioto T."/>
            <person name="Gomez Garrido J."/>
        </authorList>
    </citation>
    <scope>NUCLEOTIDE SEQUENCE</scope>
</reference>
<dbReference type="InterPro" id="IPR020568">
    <property type="entry name" value="Ribosomal_Su5_D2-typ_SF"/>
</dbReference>
<keyword evidence="10" id="KW-0007">Acetylation</keyword>